<dbReference type="EMBL" id="JAINUF010000004">
    <property type="protein sequence ID" value="KAJ8364187.1"/>
    <property type="molecule type" value="Genomic_DNA"/>
</dbReference>
<evidence type="ECO:0000256" key="1">
    <source>
        <dbReference type="SAM" id="MobiDB-lite"/>
    </source>
</evidence>
<dbReference type="Proteomes" id="UP001152622">
    <property type="component" value="Chromosome 4"/>
</dbReference>
<reference evidence="2" key="1">
    <citation type="journal article" date="2023" name="Science">
        <title>Genome structures resolve the early diversification of teleost fishes.</title>
        <authorList>
            <person name="Parey E."/>
            <person name="Louis A."/>
            <person name="Montfort J."/>
            <person name="Bouchez O."/>
            <person name="Roques C."/>
            <person name="Iampietro C."/>
            <person name="Lluch J."/>
            <person name="Castinel A."/>
            <person name="Donnadieu C."/>
            <person name="Desvignes T."/>
            <person name="Floi Bucao C."/>
            <person name="Jouanno E."/>
            <person name="Wen M."/>
            <person name="Mejri S."/>
            <person name="Dirks R."/>
            <person name="Jansen H."/>
            <person name="Henkel C."/>
            <person name="Chen W.J."/>
            <person name="Zahm M."/>
            <person name="Cabau C."/>
            <person name="Klopp C."/>
            <person name="Thompson A.W."/>
            <person name="Robinson-Rechavi M."/>
            <person name="Braasch I."/>
            <person name="Lecointre G."/>
            <person name="Bobe J."/>
            <person name="Postlethwait J.H."/>
            <person name="Berthelot C."/>
            <person name="Roest Crollius H."/>
            <person name="Guiguen Y."/>
        </authorList>
    </citation>
    <scope>NUCLEOTIDE SEQUENCE</scope>
    <source>
        <strain evidence="2">WJC10195</strain>
    </source>
</reference>
<dbReference type="AlphaFoldDB" id="A0A9Q1J147"/>
<comment type="caution">
    <text evidence="2">The sequence shown here is derived from an EMBL/GenBank/DDBJ whole genome shotgun (WGS) entry which is preliminary data.</text>
</comment>
<accession>A0A9Q1J147</accession>
<keyword evidence="3" id="KW-1185">Reference proteome</keyword>
<gene>
    <name evidence="2" type="ORF">SKAU_G00130180</name>
</gene>
<evidence type="ECO:0000313" key="2">
    <source>
        <dbReference type="EMBL" id="KAJ8364187.1"/>
    </source>
</evidence>
<name>A0A9Q1J147_SYNKA</name>
<protein>
    <submittedName>
        <fullName evidence="2">Uncharacterized protein</fullName>
    </submittedName>
</protein>
<feature type="region of interest" description="Disordered" evidence="1">
    <location>
        <begin position="1"/>
        <end position="27"/>
    </location>
</feature>
<feature type="compositionally biased region" description="Low complexity" evidence="1">
    <location>
        <begin position="69"/>
        <end position="83"/>
    </location>
</feature>
<feature type="region of interest" description="Disordered" evidence="1">
    <location>
        <begin position="57"/>
        <end position="113"/>
    </location>
</feature>
<sequence>MVSERLNVGTEEHRGEYTGHSQAPPTTYSPHIEGFFITHIPYWVQPQAGFGVEGARGQAYTAARRPEPRSSSAPRSSARVSAPQVQRPVEYGGGTSSPENGILENVLSLPLGA</sequence>
<evidence type="ECO:0000313" key="3">
    <source>
        <dbReference type="Proteomes" id="UP001152622"/>
    </source>
</evidence>
<organism evidence="2 3">
    <name type="scientific">Synaphobranchus kaupii</name>
    <name type="common">Kaup's arrowtooth eel</name>
    <dbReference type="NCBI Taxonomy" id="118154"/>
    <lineage>
        <taxon>Eukaryota</taxon>
        <taxon>Metazoa</taxon>
        <taxon>Chordata</taxon>
        <taxon>Craniata</taxon>
        <taxon>Vertebrata</taxon>
        <taxon>Euteleostomi</taxon>
        <taxon>Actinopterygii</taxon>
        <taxon>Neopterygii</taxon>
        <taxon>Teleostei</taxon>
        <taxon>Anguilliformes</taxon>
        <taxon>Synaphobranchidae</taxon>
        <taxon>Synaphobranchus</taxon>
    </lineage>
</organism>
<proteinExistence type="predicted"/>